<gene>
    <name evidence="1" type="primary">ICEEaII(3)_12012-2PRCM_140_964</name>
</gene>
<protein>
    <submittedName>
        <fullName evidence="1">Uncharacterized protein</fullName>
    </submittedName>
</protein>
<reference evidence="1" key="4">
    <citation type="journal article" date="2016" name="Sci. Rep.">
        <title>Genomic epidemiology and global diversity of the emerging bacterial pathogen Elizabethkingia anophelis.</title>
        <authorList>
            <person name="Breurec S."/>
            <person name="Criscuolo A."/>
            <person name="Diancourt L."/>
            <person name="Rendueles O."/>
            <person name="Vandenbogaert M."/>
            <person name="Passet V."/>
            <person name="Caro V."/>
            <person name="Rocha E.P."/>
            <person name="Touchon M."/>
            <person name="Brisse S."/>
        </authorList>
    </citation>
    <scope>NUCLEOTIDE SEQUENCE</scope>
</reference>
<dbReference type="EMBL" id="BK010598">
    <property type="protein sequence ID" value="DAC75001.1"/>
    <property type="molecule type" value="Genomic_DNA"/>
</dbReference>
<reference evidence="1" key="3">
    <citation type="journal article" date="2016" name="Genome Announc.">
        <title>Complete Genome Sequences of Four Strains from the 2015-2016 Elizabethkingia anophelis Outbreak.</title>
        <authorList>
            <person name="Nicholson A.C."/>
            <person name="Whitney A.M."/>
            <person name="Emery B.D."/>
            <person name="Bell M.E."/>
            <person name="Gartin J.T."/>
            <person name="Humrighouse B.W."/>
            <person name="Loparev V.N."/>
            <person name="Batra D."/>
            <person name="Sheth M."/>
            <person name="Rowe L.A."/>
            <person name="Juieng P."/>
            <person name="Knipe K."/>
            <person name="Gulvik C."/>
            <person name="McQuiston J.R."/>
        </authorList>
    </citation>
    <scope>NUCLEOTIDE SEQUENCE</scope>
</reference>
<reference evidence="1" key="2">
    <citation type="journal article" date="2014" name="PLoS ONE">
        <title>Insights from the genome annotation of Elizabethkingia anophelis from the malaria vector Anopheles gambiae.</title>
        <authorList>
            <person name="Kukutla P."/>
            <person name="Lindberg B.G."/>
            <person name="Pei D."/>
            <person name="Rayl M."/>
            <person name="Yu W."/>
            <person name="Steritz M."/>
            <person name="Faye I."/>
            <person name="Xu J."/>
        </authorList>
    </citation>
    <scope>NUCLEOTIDE SEQUENCE</scope>
</reference>
<dbReference type="Pfam" id="PF09697">
    <property type="entry name" value="Porph_ging"/>
    <property type="match status" value="1"/>
</dbReference>
<reference evidence="1" key="1">
    <citation type="journal article" date="2014" name="Genome Biol. Evol.">
        <title>Comparative genomic analysis of malaria mosquito vector-associated novel pathogen Elizabethkingia anophelis.</title>
        <authorList>
            <person name="Teo J."/>
            <person name="Tan S.Y."/>
            <person name="Liu Y."/>
            <person name="Tay M."/>
            <person name="Ding Y."/>
            <person name="Li Y."/>
            <person name="Kjelleberg S."/>
            <person name="Givskov M."/>
            <person name="Lin R.T."/>
            <person name="Yang L."/>
        </authorList>
    </citation>
    <scope>NUCLEOTIDE SEQUENCE</scope>
</reference>
<accession>A0A455ZEF7</accession>
<dbReference type="InterPro" id="IPR005901">
    <property type="entry name" value="GLPGLI"/>
</dbReference>
<dbReference type="AlphaFoldDB" id="A0A455ZEF7"/>
<proteinExistence type="predicted"/>
<sequence>MKKSLKKRFILLLLFITIVTYGQSHTIEYVLTYKPSLESNKKSFQLYFLDILNSESVFRSENNRDSDSLRSATGYGLAKSTVFNEHLYIKKDLKDNLVNKFITMPLSMDKFNIKIEDPLNWKLTSETKTIENIKCQKAVVEYAGRQWIAWFTDEINVSDGPYIFKGLPGLIIQISDKDENYMFKLSKIRKKTNTSLFIDNAGKQINWEEYKKIQLDYYNDPFVYVKSQNLKTATDDGMGGMKKVDFREMTLSIREKIKENDNQVEKDKIIKYPK</sequence>
<reference evidence="1" key="7">
    <citation type="journal article" date="2017" name="Sci. Rep.">
        <title>Genomic features, phylogenetic relationships, and comparative genomics of Elizabethkingia anophelis strain EM361-97 isolated in Taiwan.</title>
        <authorList>
            <person name="Lin J.N."/>
            <person name="Lai C.H."/>
            <person name="Yang C.H."/>
            <person name="Huang Y.H."/>
            <person name="Lin H.H."/>
        </authorList>
    </citation>
    <scope>NUCLEOTIDE SEQUENCE</scope>
</reference>
<dbReference type="NCBIfam" id="TIGR01200">
    <property type="entry name" value="GLPGLI"/>
    <property type="match status" value="1"/>
</dbReference>
<reference evidence="1" key="8">
    <citation type="journal article" date="2018" name="J. ISSAAS">
        <title>In Silico Identification of Three Types of Integrative and Conjugative Elements (ICEs) in Elizabethkingia anophelis Strains Isolated from Around the World.</title>
        <authorList>
            <person name="Xu J."/>
            <person name="Pei D."/>
            <person name="Nicholson A."/>
            <person name="Lan Y."/>
            <person name="Xia Q."/>
        </authorList>
    </citation>
    <scope>NUCLEOTIDE SEQUENCE</scope>
</reference>
<reference evidence="1" key="5">
    <citation type="journal article" date="2017" name="Genome Announc.">
        <title>Complete Circularized Genome Sequences of Four Strains of Elizabethkingia anophelis, Including Two Novel Strains Isolated from Wild-Caught Anopheles sinensis.</title>
        <authorList>
            <person name="Pei D."/>
            <person name="Nicholson A.C."/>
            <person name="Jiang J."/>
            <person name="Chen H."/>
            <person name="Whitney A.M."/>
            <person name="Villarma A."/>
            <person name="Bell M."/>
            <person name="Humrighouse B."/>
            <person name="Rowe L.A."/>
            <person name="Sheth M."/>
            <person name="Batra D."/>
            <person name="Juieng P."/>
            <person name="Loparev V.N."/>
            <person name="McQuiston J.R."/>
            <person name="Lan Y."/>
            <person name="Ma Y."/>
            <person name="Xu J."/>
        </authorList>
    </citation>
    <scope>NUCLEOTIDE SEQUENCE</scope>
</reference>
<organism evidence="1">
    <name type="scientific">Elizabethkingia anophelis</name>
    <dbReference type="NCBI Taxonomy" id="1117645"/>
    <lineage>
        <taxon>Bacteria</taxon>
        <taxon>Pseudomonadati</taxon>
        <taxon>Bacteroidota</taxon>
        <taxon>Flavobacteriia</taxon>
        <taxon>Flavobacteriales</taxon>
        <taxon>Weeksellaceae</taxon>
        <taxon>Elizabethkingia</taxon>
    </lineage>
</organism>
<dbReference type="RefSeq" id="WP_058877891.1">
    <property type="nucleotide sequence ID" value="NZ_CP034247.1"/>
</dbReference>
<name>A0A455ZEF7_9FLAO</name>
<evidence type="ECO:0000313" key="1">
    <source>
        <dbReference type="EMBL" id="DAC75001.1"/>
    </source>
</evidence>
<reference evidence="1" key="6">
    <citation type="journal article" date="2017" name="Nat. Commun.">
        <title>Evolutionary dynamics and genomic features of the Elizabethkingia anophelis 2015 to 2016 Wisconsin outbreak strain.</title>
        <authorList>
            <person name="Perrin A."/>
            <person name="Larsonneur E."/>
            <person name="Nicholson A.C."/>
            <person name="Edwards D.J."/>
            <person name="Gundlach K.M."/>
            <person name="Whitney A.M."/>
            <person name="Gulvik C.A."/>
            <person name="Bell M.E."/>
            <person name="Rendueles O."/>
            <person name="Cury J."/>
            <person name="Hugon P."/>
            <person name="Clermont D."/>
            <person name="Enouf V."/>
            <person name="Loparev V."/>
            <person name="Juieng P."/>
            <person name="Monson T."/>
            <person name="Warshauer D."/>
            <person name="Elbadawi L.I."/>
            <person name="Walters M.S."/>
            <person name="Crist M.B."/>
            <person name="Noble-Wang J."/>
            <person name="Borlaug G."/>
            <person name="Rocha E.P.C."/>
            <person name="Criscuolo A."/>
            <person name="Touchon M."/>
            <person name="Davis J.P."/>
            <person name="Holt K.E."/>
            <person name="McQuiston J.R."/>
            <person name="Brisse S."/>
        </authorList>
    </citation>
    <scope>NUCLEOTIDE SEQUENCE</scope>
</reference>